<keyword evidence="4" id="KW-0677">Repeat</keyword>
<evidence type="ECO:0000256" key="1">
    <source>
        <dbReference type="ARBA" id="ARBA00001031"/>
    </source>
</evidence>
<dbReference type="OrthoDB" id="9779207at2"/>
<dbReference type="EMBL" id="LGCL01000023">
    <property type="protein sequence ID" value="KPL77338.1"/>
    <property type="molecule type" value="Genomic_DNA"/>
</dbReference>
<dbReference type="GO" id="GO:0004360">
    <property type="term" value="F:glutamine-fructose-6-phosphate transaminase (isomerizing) activity"/>
    <property type="evidence" value="ECO:0007669"/>
    <property type="project" value="UniProtKB-EC"/>
</dbReference>
<dbReference type="Pfam" id="PF01380">
    <property type="entry name" value="SIS"/>
    <property type="match status" value="2"/>
</dbReference>
<organism evidence="6 7">
    <name type="scientific">Ornatilinea apprima</name>
    <dbReference type="NCBI Taxonomy" id="1134406"/>
    <lineage>
        <taxon>Bacteria</taxon>
        <taxon>Bacillati</taxon>
        <taxon>Chloroflexota</taxon>
        <taxon>Anaerolineae</taxon>
        <taxon>Anaerolineales</taxon>
        <taxon>Anaerolineaceae</taxon>
        <taxon>Ornatilinea</taxon>
    </lineage>
</organism>
<proteinExistence type="predicted"/>
<dbReference type="CDD" id="cd05008">
    <property type="entry name" value="SIS_GlmS_GlmD_1"/>
    <property type="match status" value="1"/>
</dbReference>
<comment type="catalytic activity">
    <reaction evidence="1">
        <text>D-fructose 6-phosphate + L-glutamine = D-glucosamine 6-phosphate + L-glutamate</text>
        <dbReference type="Rhea" id="RHEA:13237"/>
        <dbReference type="ChEBI" id="CHEBI:29985"/>
        <dbReference type="ChEBI" id="CHEBI:58359"/>
        <dbReference type="ChEBI" id="CHEBI:58725"/>
        <dbReference type="ChEBI" id="CHEBI:61527"/>
        <dbReference type="EC" id="2.6.1.16"/>
    </reaction>
</comment>
<dbReference type="InterPro" id="IPR046348">
    <property type="entry name" value="SIS_dom_sf"/>
</dbReference>
<comment type="caution">
    <text evidence="6">The sequence shown here is derived from an EMBL/GenBank/DDBJ whole genome shotgun (WGS) entry which is preliminary data.</text>
</comment>
<reference evidence="6 7" key="1">
    <citation type="submission" date="2015-07" db="EMBL/GenBank/DDBJ databases">
        <title>Genome sequence of Ornatilinea apprima DSM 23815.</title>
        <authorList>
            <person name="Hemp J."/>
            <person name="Ward L.M."/>
            <person name="Pace L.A."/>
            <person name="Fischer W.W."/>
        </authorList>
    </citation>
    <scope>NUCLEOTIDE SEQUENCE [LARGE SCALE GENOMIC DNA]</scope>
    <source>
        <strain evidence="6 7">P3M-1</strain>
    </source>
</reference>
<keyword evidence="7" id="KW-1185">Reference proteome</keyword>
<dbReference type="SUPFAM" id="SSF53697">
    <property type="entry name" value="SIS domain"/>
    <property type="match status" value="1"/>
</dbReference>
<dbReference type="GO" id="GO:0006047">
    <property type="term" value="P:UDP-N-acetylglucosamine metabolic process"/>
    <property type="evidence" value="ECO:0007669"/>
    <property type="project" value="TreeGrafter"/>
</dbReference>
<dbReference type="PANTHER" id="PTHR10937:SF0">
    <property type="entry name" value="GLUTAMINE--FRUCTOSE-6-PHOSPHATE TRANSAMINASE (ISOMERIZING)"/>
    <property type="match status" value="1"/>
</dbReference>
<evidence type="ECO:0000256" key="4">
    <source>
        <dbReference type="ARBA" id="ARBA00022737"/>
    </source>
</evidence>
<evidence type="ECO:0000313" key="7">
    <source>
        <dbReference type="Proteomes" id="UP000050417"/>
    </source>
</evidence>
<dbReference type="Gene3D" id="3.40.50.10490">
    <property type="entry name" value="Glucose-6-phosphate isomerase like protein, domain 1"/>
    <property type="match status" value="2"/>
</dbReference>
<evidence type="ECO:0000313" key="6">
    <source>
        <dbReference type="EMBL" id="KPL77338.1"/>
    </source>
</evidence>
<dbReference type="InterPro" id="IPR035466">
    <property type="entry name" value="GlmS/AgaS_SIS"/>
</dbReference>
<feature type="domain" description="SIS" evidence="5">
    <location>
        <begin position="48"/>
        <end position="190"/>
    </location>
</feature>
<evidence type="ECO:0000256" key="3">
    <source>
        <dbReference type="ARBA" id="ARBA00016090"/>
    </source>
</evidence>
<dbReference type="Proteomes" id="UP000050417">
    <property type="component" value="Unassembled WGS sequence"/>
</dbReference>
<dbReference type="RefSeq" id="WP_075062746.1">
    <property type="nucleotide sequence ID" value="NZ_LGCL01000023.1"/>
</dbReference>
<evidence type="ECO:0000256" key="2">
    <source>
        <dbReference type="ARBA" id="ARBA00012916"/>
    </source>
</evidence>
<dbReference type="InterPro" id="IPR001347">
    <property type="entry name" value="SIS_dom"/>
</dbReference>
<gene>
    <name evidence="6" type="ORF">ADN00_09470</name>
</gene>
<feature type="domain" description="SIS" evidence="5">
    <location>
        <begin position="216"/>
        <end position="359"/>
    </location>
</feature>
<sequence>MNLEQLKRKFPSGILRNQHPFYMADAIGDIPDCLQACISDELQRQIKAATSQVKPSKFMTIGCGTSYNACQAAAYFLQNLLKIPAIAYDAYDFELDTPPGIDENTMVIAISESGQSITTCLSLEKSKELGAFTVGISANPESRLAKSAHLAMTDPFLHEIPLGKTRTYLSTALLGMLAGVFTRGESEINLFISQISKAIDAIRDNSDIWQTDAKIIASDLPATQTRYIVTGFGAQKANADEIRLKIMEVLGESATSFGLEEFTHGPSACFKDDLTVILLQTDERTLKKAVRIAEGIVFSSVNLVVITDQMGAGWPEKAHTISIPKMDNARLFGMFPAVVAAQYLLYYLALNKGLNPDVNLEDIHPELGAIYAFFFPPGTH</sequence>
<dbReference type="GO" id="GO:0097367">
    <property type="term" value="F:carbohydrate derivative binding"/>
    <property type="evidence" value="ECO:0007669"/>
    <property type="project" value="InterPro"/>
</dbReference>
<name>A0A0N8GN78_9CHLR</name>
<dbReference type="GO" id="GO:0006487">
    <property type="term" value="P:protein N-linked glycosylation"/>
    <property type="evidence" value="ECO:0007669"/>
    <property type="project" value="TreeGrafter"/>
</dbReference>
<dbReference type="GO" id="GO:0006002">
    <property type="term" value="P:fructose 6-phosphate metabolic process"/>
    <property type="evidence" value="ECO:0007669"/>
    <property type="project" value="TreeGrafter"/>
</dbReference>
<dbReference type="EC" id="2.6.1.16" evidence="2"/>
<evidence type="ECO:0000259" key="5">
    <source>
        <dbReference type="PROSITE" id="PS51464"/>
    </source>
</evidence>
<dbReference type="PANTHER" id="PTHR10937">
    <property type="entry name" value="GLUCOSAMINE--FRUCTOSE-6-PHOSPHATE AMINOTRANSFERASE, ISOMERIZING"/>
    <property type="match status" value="1"/>
</dbReference>
<dbReference type="AlphaFoldDB" id="A0A0N8GN78"/>
<dbReference type="PROSITE" id="PS51464">
    <property type="entry name" value="SIS"/>
    <property type="match status" value="2"/>
</dbReference>
<protein>
    <recommendedName>
        <fullName evidence="3">Glutamine--fructose-6-phosphate aminotransferase [isomerizing]</fullName>
        <ecNumber evidence="2">2.6.1.16</ecNumber>
    </recommendedName>
</protein>
<accession>A0A0N8GN78</accession>
<dbReference type="STRING" id="1134406.ADN00_09470"/>